<organism evidence="2 3">
    <name type="scientific">Planctopirus hydrillae</name>
    <dbReference type="NCBI Taxonomy" id="1841610"/>
    <lineage>
        <taxon>Bacteria</taxon>
        <taxon>Pseudomonadati</taxon>
        <taxon>Planctomycetota</taxon>
        <taxon>Planctomycetia</taxon>
        <taxon>Planctomycetales</taxon>
        <taxon>Planctomycetaceae</taxon>
        <taxon>Planctopirus</taxon>
    </lineage>
</organism>
<dbReference type="Pfam" id="PF07596">
    <property type="entry name" value="SBP_bac_10"/>
    <property type="match status" value="1"/>
</dbReference>
<dbReference type="NCBIfam" id="TIGR02532">
    <property type="entry name" value="IV_pilin_GFxxxE"/>
    <property type="match status" value="1"/>
</dbReference>
<dbReference type="PROSITE" id="PS00409">
    <property type="entry name" value="PROKAR_NTER_METHYL"/>
    <property type="match status" value="1"/>
</dbReference>
<dbReference type="Gene3D" id="3.30.700.10">
    <property type="entry name" value="Glycoprotein, Type 4 Pilin"/>
    <property type="match status" value="1"/>
</dbReference>
<evidence type="ECO:0000259" key="1">
    <source>
        <dbReference type="Pfam" id="PF07596"/>
    </source>
</evidence>
<dbReference type="STRING" id="1841610.A6X21_06770"/>
<dbReference type="EMBL" id="LYDR01000116">
    <property type="protein sequence ID" value="ODA30035.1"/>
    <property type="molecule type" value="Genomic_DNA"/>
</dbReference>
<evidence type="ECO:0000313" key="2">
    <source>
        <dbReference type="EMBL" id="ODA30035.1"/>
    </source>
</evidence>
<accession>A0A1C3E9V3</accession>
<dbReference type="InterPro" id="IPR045584">
    <property type="entry name" value="Pilin-like"/>
</dbReference>
<dbReference type="RefSeq" id="WP_068848983.1">
    <property type="nucleotide sequence ID" value="NZ_LYDR01000116.1"/>
</dbReference>
<feature type="domain" description="DUF1559" evidence="1">
    <location>
        <begin position="31"/>
        <end position="311"/>
    </location>
</feature>
<gene>
    <name evidence="2" type="ORF">A6X21_06770</name>
</gene>
<dbReference type="NCBIfam" id="TIGR04294">
    <property type="entry name" value="pre_pil_HX9DG"/>
    <property type="match status" value="1"/>
</dbReference>
<keyword evidence="3" id="KW-1185">Reference proteome</keyword>
<dbReference type="Pfam" id="PF07963">
    <property type="entry name" value="N_methyl"/>
    <property type="match status" value="1"/>
</dbReference>
<dbReference type="InterPro" id="IPR012902">
    <property type="entry name" value="N_methyl_site"/>
</dbReference>
<dbReference type="InterPro" id="IPR011453">
    <property type="entry name" value="DUF1559"/>
</dbReference>
<reference evidence="2 3" key="1">
    <citation type="submission" date="2016-05" db="EMBL/GenBank/DDBJ databases">
        <title>Genomic and physiological characterization of Planctopirus sp. isolated from fresh water lake.</title>
        <authorList>
            <person name="Subhash Y."/>
            <person name="Ramana C."/>
        </authorList>
    </citation>
    <scope>NUCLEOTIDE SEQUENCE [LARGE SCALE GENOMIC DNA]</scope>
    <source>
        <strain evidence="2 3">JC280</strain>
    </source>
</reference>
<dbReference type="OrthoDB" id="289947at2"/>
<comment type="caution">
    <text evidence="2">The sequence shown here is derived from an EMBL/GenBank/DDBJ whole genome shotgun (WGS) entry which is preliminary data.</text>
</comment>
<proteinExistence type="predicted"/>
<dbReference type="AlphaFoldDB" id="A0A1C3E9V3"/>
<dbReference type="PANTHER" id="PTHR30093:SF2">
    <property type="entry name" value="TYPE II SECRETION SYSTEM PROTEIN H"/>
    <property type="match status" value="1"/>
</dbReference>
<evidence type="ECO:0000313" key="3">
    <source>
        <dbReference type="Proteomes" id="UP000094828"/>
    </source>
</evidence>
<dbReference type="PANTHER" id="PTHR30093">
    <property type="entry name" value="GENERAL SECRETION PATHWAY PROTEIN G"/>
    <property type="match status" value="1"/>
</dbReference>
<name>A0A1C3E9V3_9PLAN</name>
<dbReference type="SUPFAM" id="SSF54523">
    <property type="entry name" value="Pili subunits"/>
    <property type="match status" value="1"/>
</dbReference>
<dbReference type="Proteomes" id="UP000094828">
    <property type="component" value="Unassembled WGS sequence"/>
</dbReference>
<protein>
    <submittedName>
        <fullName evidence="2">Prepilin-type N-terminal cleavage/methylation domain-containing protein</fullName>
    </submittedName>
</protein>
<dbReference type="InterPro" id="IPR027558">
    <property type="entry name" value="Pre_pil_HX9DG_C"/>
</dbReference>
<sequence>MKKKTGFTLIELLVVIAIIAVLIALLLPAVQQAREAARRTQCRNNLKQIALAMHNYHDVNNCFPAARLSSTPKYGQMVALLPYLEGGNLSRLFDVTATGGFADPVNQKVANTPVSMIRCPSNPVPGLIKMRNSSSTGTSYGSFITSTGSTTDPNDPSIMTGWANDYWVNHGINSSSYTLAYSTGISPSPILKGTSPRMRDVTDGLSNTILVSEHAGYDVHYVRGVGMPMPATDLTLDQPGAWGTWLGWCAYMIQTYPVYTVDTYPTNLSNIPSGTGCTVNCNNSQGIFGFHAGGATVAMGDGSVRFLPESLSNVILMGMVTRDGGEVISE</sequence>